<dbReference type="EMBL" id="RHXE01000064">
    <property type="protein sequence ID" value="RSE18143.1"/>
    <property type="molecule type" value="Genomic_DNA"/>
</dbReference>
<protein>
    <submittedName>
        <fullName evidence="2">Uncharacterized protein</fullName>
    </submittedName>
</protein>
<gene>
    <name evidence="2" type="ORF">EGT73_16615</name>
</gene>
<evidence type="ECO:0000256" key="1">
    <source>
        <dbReference type="SAM" id="Coils"/>
    </source>
</evidence>
<proteinExistence type="predicted"/>
<dbReference type="RefSeq" id="WP_125274937.1">
    <property type="nucleotide sequence ID" value="NZ_RHXE01000064.1"/>
</dbReference>
<accession>A0A427UK48</accession>
<keyword evidence="1" id="KW-0175">Coiled coil</keyword>
<name>A0A427UK48_ACIJO</name>
<feature type="coiled-coil region" evidence="1">
    <location>
        <begin position="70"/>
        <end position="153"/>
    </location>
</feature>
<reference evidence="2 3" key="1">
    <citation type="submission" date="2018-10" db="EMBL/GenBank/DDBJ databases">
        <title>Transmission dynamics of multidrug resistant bacteria on intensive care unit surfaces.</title>
        <authorList>
            <person name="D'Souza A.W."/>
            <person name="Potter R.F."/>
            <person name="Wallace M."/>
            <person name="Shupe A."/>
            <person name="Patel S."/>
            <person name="Sun S."/>
            <person name="Gul D."/>
            <person name="Kwon J.H."/>
            <person name="Andleeb S."/>
            <person name="Burnham C.-A.D."/>
            <person name="Dantas G."/>
        </authorList>
    </citation>
    <scope>NUCLEOTIDE SEQUENCE [LARGE SCALE GENOMIC DNA]</scope>
    <source>
        <strain evidence="2 3">AJ_385</strain>
    </source>
</reference>
<organism evidence="2 3">
    <name type="scientific">Acinetobacter johnsonii</name>
    <dbReference type="NCBI Taxonomy" id="40214"/>
    <lineage>
        <taxon>Bacteria</taxon>
        <taxon>Pseudomonadati</taxon>
        <taxon>Pseudomonadota</taxon>
        <taxon>Gammaproteobacteria</taxon>
        <taxon>Moraxellales</taxon>
        <taxon>Moraxellaceae</taxon>
        <taxon>Acinetobacter</taxon>
    </lineage>
</organism>
<sequence>MAKDDNMPTKKEIIQFLERVEQLNEDDNVFKEKLGGLLRKIVGKTATQNDTSPIRHDTKSENHLLSNSKLTELEQRIHAIQQDNDNLGQKITQLNHTNKKLEEENMGILDLFKRKEQDVSHLQQQISGLSQDNQKLKQNNESLSTENQDLNKKLGSFNWANSLKSEFNFLKQVQSHPELASILLPNGDDNVLQLIAIASQWNNVLRVWDALATQIKNTQQAISVTEQQIIEHGLALFNLTLQSNQATLKNPEFGESYDYDIHQKVSGSGGSIEQVLLAGLYNAAGENVRAAIVTTR</sequence>
<comment type="caution">
    <text evidence="2">The sequence shown here is derived from an EMBL/GenBank/DDBJ whole genome shotgun (WGS) entry which is preliminary data.</text>
</comment>
<dbReference type="AlphaFoldDB" id="A0A427UK48"/>
<evidence type="ECO:0000313" key="3">
    <source>
        <dbReference type="Proteomes" id="UP000277537"/>
    </source>
</evidence>
<evidence type="ECO:0000313" key="2">
    <source>
        <dbReference type="EMBL" id="RSE18143.1"/>
    </source>
</evidence>
<dbReference type="Proteomes" id="UP000277537">
    <property type="component" value="Unassembled WGS sequence"/>
</dbReference>